<proteinExistence type="predicted"/>
<dbReference type="Gene3D" id="1.10.10.10">
    <property type="entry name" value="Winged helix-like DNA-binding domain superfamily/Winged helix DNA-binding domain"/>
    <property type="match status" value="1"/>
</dbReference>
<gene>
    <name evidence="2" type="ORF">BJP25_06725</name>
</gene>
<feature type="domain" description="Cyclic nucleotide-binding" evidence="1">
    <location>
        <begin position="20"/>
        <end position="101"/>
    </location>
</feature>
<dbReference type="SMART" id="SM00100">
    <property type="entry name" value="cNMP"/>
    <property type="match status" value="1"/>
</dbReference>
<keyword evidence="3" id="KW-1185">Reference proteome</keyword>
<dbReference type="InterPro" id="IPR000595">
    <property type="entry name" value="cNMP-bd_dom"/>
</dbReference>
<organism evidence="2 3">
    <name type="scientific">Actinokineospora bangkokensis</name>
    <dbReference type="NCBI Taxonomy" id="1193682"/>
    <lineage>
        <taxon>Bacteria</taxon>
        <taxon>Bacillati</taxon>
        <taxon>Actinomycetota</taxon>
        <taxon>Actinomycetes</taxon>
        <taxon>Pseudonocardiales</taxon>
        <taxon>Pseudonocardiaceae</taxon>
        <taxon>Actinokineospora</taxon>
    </lineage>
</organism>
<dbReference type="InterPro" id="IPR036390">
    <property type="entry name" value="WH_DNA-bd_sf"/>
</dbReference>
<dbReference type="InterPro" id="IPR018490">
    <property type="entry name" value="cNMP-bd_dom_sf"/>
</dbReference>
<evidence type="ECO:0000259" key="1">
    <source>
        <dbReference type="PROSITE" id="PS50042"/>
    </source>
</evidence>
<comment type="caution">
    <text evidence="2">The sequence shown here is derived from an EMBL/GenBank/DDBJ whole genome shotgun (WGS) entry which is preliminary data.</text>
</comment>
<dbReference type="AlphaFoldDB" id="A0A1Q9LTY2"/>
<dbReference type="RefSeq" id="WP_075972875.1">
    <property type="nucleotide sequence ID" value="NZ_MKQR01000002.1"/>
</dbReference>
<dbReference type="PROSITE" id="PS50042">
    <property type="entry name" value="CNMP_BINDING_3"/>
    <property type="match status" value="1"/>
</dbReference>
<dbReference type="InterPro" id="IPR014710">
    <property type="entry name" value="RmlC-like_jellyroll"/>
</dbReference>
<dbReference type="InterPro" id="IPR036388">
    <property type="entry name" value="WH-like_DNA-bd_sf"/>
</dbReference>
<evidence type="ECO:0000313" key="3">
    <source>
        <dbReference type="Proteomes" id="UP000186040"/>
    </source>
</evidence>
<sequence>MPTADAGRARLRAAGQPVPFNRGAYLLHTGDPSTHVLLLAVGLAKVFLLTPDGDTAFLGLVGPGELIGEAGVLNNAPRSATIQVLDRVVAHLVPAPAFRHLRATDPDVHALVDATWGAQRRRADHARLTATRDVTTRLHSYLREWATSFGTPSEQGLLVRGISQRDMSTAVAASEKHVETALARLRDRGVVETGRLWYRLRPNP</sequence>
<name>A0A1Q9LTY2_9PSEU</name>
<evidence type="ECO:0000313" key="2">
    <source>
        <dbReference type="EMBL" id="OLR95434.1"/>
    </source>
</evidence>
<dbReference type="CDD" id="cd00038">
    <property type="entry name" value="CAP_ED"/>
    <property type="match status" value="1"/>
</dbReference>
<protein>
    <recommendedName>
        <fullName evidence="1">Cyclic nucleotide-binding domain-containing protein</fullName>
    </recommendedName>
</protein>
<dbReference type="STRING" id="1193682.BJP25_06725"/>
<dbReference type="Pfam" id="PF00027">
    <property type="entry name" value="cNMP_binding"/>
    <property type="match status" value="1"/>
</dbReference>
<dbReference type="EMBL" id="MKQR01000002">
    <property type="protein sequence ID" value="OLR95434.1"/>
    <property type="molecule type" value="Genomic_DNA"/>
</dbReference>
<accession>A0A1Q9LTY2</accession>
<dbReference type="SUPFAM" id="SSF46785">
    <property type="entry name" value="Winged helix' DNA-binding domain"/>
    <property type="match status" value="1"/>
</dbReference>
<dbReference type="Proteomes" id="UP000186040">
    <property type="component" value="Unassembled WGS sequence"/>
</dbReference>
<dbReference type="SUPFAM" id="SSF51206">
    <property type="entry name" value="cAMP-binding domain-like"/>
    <property type="match status" value="1"/>
</dbReference>
<reference evidence="2 3" key="1">
    <citation type="submission" date="2016-10" db="EMBL/GenBank/DDBJ databases">
        <title>The Draft Genome Sequence of Actinokineospora bangkokensis 44EHWT reveals the biosynthetic pathway of antifungal compounds Thailandins with unusual extender unit butylmalonyl-CoA.</title>
        <authorList>
            <person name="Greule A."/>
            <person name="Intra B."/>
            <person name="Flemming S."/>
            <person name="Rommel M.G."/>
            <person name="Panbangred W."/>
            <person name="Bechthold A."/>
        </authorList>
    </citation>
    <scope>NUCLEOTIDE SEQUENCE [LARGE SCALE GENOMIC DNA]</scope>
    <source>
        <strain evidence="2 3">44EHW</strain>
    </source>
</reference>
<dbReference type="OrthoDB" id="3625614at2"/>
<dbReference type="Gene3D" id="2.60.120.10">
    <property type="entry name" value="Jelly Rolls"/>
    <property type="match status" value="1"/>
</dbReference>